<name>A0A5C3MX57_9AGAM</name>
<dbReference type="PRINTS" id="PR00080">
    <property type="entry name" value="SDRFAMILY"/>
</dbReference>
<accession>A0A5C3MX57</accession>
<sequence length="263" mass="26773">MSSSKGVAIVTGSAQGIGRGIALKLAEDGFDVAVNDIPPQKARLDEVVKEIEAKGRRAVAVTADVSSETDVKAMVETVVRELGGLDVMVANAGIARYSSILETSVEDWDKINSINLRGVFLCYKHAAAQMLSQGRGGRIIGASSMAGKKGAALSSAYAASKFGVRGLTQSVALELGKAGITVNAYAPGPVEGPLLDAGIRSMNDTIAKSGGSTDLKAALLGMTAVGALGTPGDVAALVSFLASKEAKFITGQTISVDGGINFD</sequence>
<evidence type="ECO:0000256" key="1">
    <source>
        <dbReference type="ARBA" id="ARBA00006484"/>
    </source>
</evidence>
<comment type="similarity">
    <text evidence="1">Belongs to the short-chain dehydrogenases/reductases (SDR) family.</text>
</comment>
<dbReference type="SUPFAM" id="SSF51735">
    <property type="entry name" value="NAD(P)-binding Rossmann-fold domains"/>
    <property type="match status" value="1"/>
</dbReference>
<organism evidence="3 4">
    <name type="scientific">Heliocybe sulcata</name>
    <dbReference type="NCBI Taxonomy" id="5364"/>
    <lineage>
        <taxon>Eukaryota</taxon>
        <taxon>Fungi</taxon>
        <taxon>Dikarya</taxon>
        <taxon>Basidiomycota</taxon>
        <taxon>Agaricomycotina</taxon>
        <taxon>Agaricomycetes</taxon>
        <taxon>Gloeophyllales</taxon>
        <taxon>Gloeophyllaceae</taxon>
        <taxon>Heliocybe</taxon>
    </lineage>
</organism>
<dbReference type="Gene3D" id="3.40.50.720">
    <property type="entry name" value="NAD(P)-binding Rossmann-like Domain"/>
    <property type="match status" value="1"/>
</dbReference>
<dbReference type="GO" id="GO:0048038">
    <property type="term" value="F:quinone binding"/>
    <property type="evidence" value="ECO:0007669"/>
    <property type="project" value="TreeGrafter"/>
</dbReference>
<evidence type="ECO:0000313" key="3">
    <source>
        <dbReference type="EMBL" id="TFK49874.1"/>
    </source>
</evidence>
<reference evidence="3 4" key="1">
    <citation type="journal article" date="2019" name="Nat. Ecol. Evol.">
        <title>Megaphylogeny resolves global patterns of mushroom evolution.</title>
        <authorList>
            <person name="Varga T."/>
            <person name="Krizsan K."/>
            <person name="Foldi C."/>
            <person name="Dima B."/>
            <person name="Sanchez-Garcia M."/>
            <person name="Sanchez-Ramirez S."/>
            <person name="Szollosi G.J."/>
            <person name="Szarkandi J.G."/>
            <person name="Papp V."/>
            <person name="Albert L."/>
            <person name="Andreopoulos W."/>
            <person name="Angelini C."/>
            <person name="Antonin V."/>
            <person name="Barry K.W."/>
            <person name="Bougher N.L."/>
            <person name="Buchanan P."/>
            <person name="Buyck B."/>
            <person name="Bense V."/>
            <person name="Catcheside P."/>
            <person name="Chovatia M."/>
            <person name="Cooper J."/>
            <person name="Damon W."/>
            <person name="Desjardin D."/>
            <person name="Finy P."/>
            <person name="Geml J."/>
            <person name="Haridas S."/>
            <person name="Hughes K."/>
            <person name="Justo A."/>
            <person name="Karasinski D."/>
            <person name="Kautmanova I."/>
            <person name="Kiss B."/>
            <person name="Kocsube S."/>
            <person name="Kotiranta H."/>
            <person name="LaButti K.M."/>
            <person name="Lechner B.E."/>
            <person name="Liimatainen K."/>
            <person name="Lipzen A."/>
            <person name="Lukacs Z."/>
            <person name="Mihaltcheva S."/>
            <person name="Morgado L.N."/>
            <person name="Niskanen T."/>
            <person name="Noordeloos M.E."/>
            <person name="Ohm R.A."/>
            <person name="Ortiz-Santana B."/>
            <person name="Ovrebo C."/>
            <person name="Racz N."/>
            <person name="Riley R."/>
            <person name="Savchenko A."/>
            <person name="Shiryaev A."/>
            <person name="Soop K."/>
            <person name="Spirin V."/>
            <person name="Szebenyi C."/>
            <person name="Tomsovsky M."/>
            <person name="Tulloss R.E."/>
            <person name="Uehling J."/>
            <person name="Grigoriev I.V."/>
            <person name="Vagvolgyi C."/>
            <person name="Papp T."/>
            <person name="Martin F.M."/>
            <person name="Miettinen O."/>
            <person name="Hibbett D.S."/>
            <person name="Nagy L.G."/>
        </authorList>
    </citation>
    <scope>NUCLEOTIDE SEQUENCE [LARGE SCALE GENOMIC DNA]</scope>
    <source>
        <strain evidence="3 4">OMC1185</strain>
    </source>
</reference>
<dbReference type="PANTHER" id="PTHR42760">
    <property type="entry name" value="SHORT-CHAIN DEHYDROGENASES/REDUCTASES FAMILY MEMBER"/>
    <property type="match status" value="1"/>
</dbReference>
<dbReference type="STRING" id="5364.A0A5C3MX57"/>
<keyword evidence="2" id="KW-0521">NADP</keyword>
<dbReference type="FunFam" id="3.40.50.720:FF:000084">
    <property type="entry name" value="Short-chain dehydrogenase reductase"/>
    <property type="match status" value="1"/>
</dbReference>
<dbReference type="AlphaFoldDB" id="A0A5C3MX57"/>
<dbReference type="InterPro" id="IPR020904">
    <property type="entry name" value="Sc_DH/Rdtase_CS"/>
</dbReference>
<dbReference type="Proteomes" id="UP000305948">
    <property type="component" value="Unassembled WGS sequence"/>
</dbReference>
<protein>
    <submittedName>
        <fullName evidence="3">NAD(P)-binding protein</fullName>
    </submittedName>
</protein>
<dbReference type="GO" id="GO:0016616">
    <property type="term" value="F:oxidoreductase activity, acting on the CH-OH group of donors, NAD or NADP as acceptor"/>
    <property type="evidence" value="ECO:0007669"/>
    <property type="project" value="TreeGrafter"/>
</dbReference>
<dbReference type="Pfam" id="PF13561">
    <property type="entry name" value="adh_short_C2"/>
    <property type="match status" value="1"/>
</dbReference>
<dbReference type="InterPro" id="IPR002347">
    <property type="entry name" value="SDR_fam"/>
</dbReference>
<proteinExistence type="inferred from homology"/>
<dbReference type="PROSITE" id="PS00061">
    <property type="entry name" value="ADH_SHORT"/>
    <property type="match status" value="1"/>
</dbReference>
<dbReference type="OrthoDB" id="498125at2759"/>
<evidence type="ECO:0000313" key="4">
    <source>
        <dbReference type="Proteomes" id="UP000305948"/>
    </source>
</evidence>
<gene>
    <name evidence="3" type="ORF">OE88DRAFT_1662579</name>
</gene>
<evidence type="ECO:0000256" key="2">
    <source>
        <dbReference type="ARBA" id="ARBA00022857"/>
    </source>
</evidence>
<dbReference type="PRINTS" id="PR00081">
    <property type="entry name" value="GDHRDH"/>
</dbReference>
<dbReference type="EMBL" id="ML213515">
    <property type="protein sequence ID" value="TFK49874.1"/>
    <property type="molecule type" value="Genomic_DNA"/>
</dbReference>
<dbReference type="GO" id="GO:0006633">
    <property type="term" value="P:fatty acid biosynthetic process"/>
    <property type="evidence" value="ECO:0007669"/>
    <property type="project" value="TreeGrafter"/>
</dbReference>
<dbReference type="PANTHER" id="PTHR42760:SF121">
    <property type="entry name" value="3-OXOACYL-(ACYL-CARRIER-PROTEIN) REDUCTASE"/>
    <property type="match status" value="1"/>
</dbReference>
<keyword evidence="4" id="KW-1185">Reference proteome</keyword>
<dbReference type="InterPro" id="IPR036291">
    <property type="entry name" value="NAD(P)-bd_dom_sf"/>
</dbReference>